<dbReference type="EC" id="3.1.-.-" evidence="2"/>
<name>A0ABW2CFE9_9ACTN</name>
<evidence type="ECO:0000313" key="3">
    <source>
        <dbReference type="Proteomes" id="UP001596380"/>
    </source>
</evidence>
<gene>
    <name evidence="2" type="ORF">ACFQKB_10280</name>
</gene>
<dbReference type="PANTHER" id="PTHR46623">
    <property type="entry name" value="CARBOXYMETHYLENEBUTENOLIDASE-RELATED"/>
    <property type="match status" value="1"/>
</dbReference>
<dbReference type="InterPro" id="IPR002925">
    <property type="entry name" value="Dienelactn_hydro"/>
</dbReference>
<keyword evidence="3" id="KW-1185">Reference proteome</keyword>
<organism evidence="2 3">
    <name type="scientific">Actinomadura yumaensis</name>
    <dbReference type="NCBI Taxonomy" id="111807"/>
    <lineage>
        <taxon>Bacteria</taxon>
        <taxon>Bacillati</taxon>
        <taxon>Actinomycetota</taxon>
        <taxon>Actinomycetes</taxon>
        <taxon>Streptosporangiales</taxon>
        <taxon>Thermomonosporaceae</taxon>
        <taxon>Actinomadura</taxon>
    </lineage>
</organism>
<proteinExistence type="predicted"/>
<sequence length="237" mass="25498">MTTKRTGAVTVPDGTFDLHVWTPDAGRGPGVLLVQEIFGVGAYIRSVAEDLAALGYVVAAPDLFWRVEPGWSPGGDEDAVKRSMDVVARFDSEKGVDDLEASLAELAALPEVAGGVGALGFCLGGWLAYELAARTDGLDAVVSFYGSGVPGRLELLERIEGPLQFHFGGSDQFIPREQVAEVEKAVEGRDDIEIHVQEDGGHAFHNRESPIFHQPDPARRAWALTEAFLARHLPPGR</sequence>
<dbReference type="Gene3D" id="3.40.50.1820">
    <property type="entry name" value="alpha/beta hydrolase"/>
    <property type="match status" value="1"/>
</dbReference>
<dbReference type="PANTHER" id="PTHR46623:SF6">
    <property type="entry name" value="ALPHA_BETA-HYDROLASES SUPERFAMILY PROTEIN"/>
    <property type="match status" value="1"/>
</dbReference>
<dbReference type="InterPro" id="IPR029058">
    <property type="entry name" value="AB_hydrolase_fold"/>
</dbReference>
<dbReference type="GO" id="GO:0016787">
    <property type="term" value="F:hydrolase activity"/>
    <property type="evidence" value="ECO:0007669"/>
    <property type="project" value="UniProtKB-KW"/>
</dbReference>
<evidence type="ECO:0000259" key="1">
    <source>
        <dbReference type="Pfam" id="PF01738"/>
    </source>
</evidence>
<evidence type="ECO:0000313" key="2">
    <source>
        <dbReference type="EMBL" id="MFC6880152.1"/>
    </source>
</evidence>
<dbReference type="InterPro" id="IPR051049">
    <property type="entry name" value="Dienelactone_hydrolase-like"/>
</dbReference>
<dbReference type="EMBL" id="JBHSXS010000004">
    <property type="protein sequence ID" value="MFC6880152.1"/>
    <property type="molecule type" value="Genomic_DNA"/>
</dbReference>
<dbReference type="SUPFAM" id="SSF53474">
    <property type="entry name" value="alpha/beta-Hydrolases"/>
    <property type="match status" value="1"/>
</dbReference>
<comment type="caution">
    <text evidence="2">The sequence shown here is derived from an EMBL/GenBank/DDBJ whole genome shotgun (WGS) entry which is preliminary data.</text>
</comment>
<protein>
    <submittedName>
        <fullName evidence="2">Dienelactone hydrolase family protein</fullName>
        <ecNumber evidence="2">3.1.-.-</ecNumber>
    </submittedName>
</protein>
<keyword evidence="2" id="KW-0378">Hydrolase</keyword>
<dbReference type="Proteomes" id="UP001596380">
    <property type="component" value="Unassembled WGS sequence"/>
</dbReference>
<dbReference type="Pfam" id="PF01738">
    <property type="entry name" value="DLH"/>
    <property type="match status" value="1"/>
</dbReference>
<feature type="domain" description="Dienelactone hydrolase" evidence="1">
    <location>
        <begin position="19"/>
        <end position="232"/>
    </location>
</feature>
<reference evidence="3" key="1">
    <citation type="journal article" date="2019" name="Int. J. Syst. Evol. Microbiol.">
        <title>The Global Catalogue of Microorganisms (GCM) 10K type strain sequencing project: providing services to taxonomists for standard genome sequencing and annotation.</title>
        <authorList>
            <consortium name="The Broad Institute Genomics Platform"/>
            <consortium name="The Broad Institute Genome Sequencing Center for Infectious Disease"/>
            <person name="Wu L."/>
            <person name="Ma J."/>
        </authorList>
    </citation>
    <scope>NUCLEOTIDE SEQUENCE [LARGE SCALE GENOMIC DNA]</scope>
    <source>
        <strain evidence="3">JCM 3369</strain>
    </source>
</reference>
<dbReference type="RefSeq" id="WP_160820646.1">
    <property type="nucleotide sequence ID" value="NZ_JBHSXS010000004.1"/>
</dbReference>
<accession>A0ABW2CFE9</accession>